<proteinExistence type="predicted"/>
<dbReference type="AlphaFoldDB" id="A0A369ASL9"/>
<sequence>MNTKDMDKLKEILNEEVSCDNLTHGFILLMSMEIDIMIVDYYQKQLKKNDMPDEGCQEKAL</sequence>
<keyword evidence="2" id="KW-1185">Reference proteome</keyword>
<protein>
    <submittedName>
        <fullName evidence="1">Spo0E like sporulation regulatory protein</fullName>
    </submittedName>
</protein>
<name>A0A369ASL9_9FIRM</name>
<evidence type="ECO:0000313" key="1">
    <source>
        <dbReference type="EMBL" id="RCX12360.1"/>
    </source>
</evidence>
<gene>
    <name evidence="1" type="ORF">DFR58_12249</name>
</gene>
<comment type="caution">
    <text evidence="1">The sequence shown here is derived from an EMBL/GenBank/DDBJ whole genome shotgun (WGS) entry which is preliminary data.</text>
</comment>
<dbReference type="Proteomes" id="UP000253034">
    <property type="component" value="Unassembled WGS sequence"/>
</dbReference>
<accession>A0A369ASL9</accession>
<dbReference type="RefSeq" id="WP_114298978.1">
    <property type="nucleotide sequence ID" value="NZ_QPJT01000022.1"/>
</dbReference>
<dbReference type="EMBL" id="QPJT01000022">
    <property type="protein sequence ID" value="RCX12360.1"/>
    <property type="molecule type" value="Genomic_DNA"/>
</dbReference>
<organism evidence="1 2">
    <name type="scientific">Anaerobacterium chartisolvens</name>
    <dbReference type="NCBI Taxonomy" id="1297424"/>
    <lineage>
        <taxon>Bacteria</taxon>
        <taxon>Bacillati</taxon>
        <taxon>Bacillota</taxon>
        <taxon>Clostridia</taxon>
        <taxon>Eubacteriales</taxon>
        <taxon>Oscillospiraceae</taxon>
        <taxon>Anaerobacterium</taxon>
    </lineage>
</organism>
<reference evidence="1 2" key="1">
    <citation type="submission" date="2018-07" db="EMBL/GenBank/DDBJ databases">
        <title>Genomic Encyclopedia of Type Strains, Phase IV (KMG-IV): sequencing the most valuable type-strain genomes for metagenomic binning, comparative biology and taxonomic classification.</title>
        <authorList>
            <person name="Goeker M."/>
        </authorList>
    </citation>
    <scope>NUCLEOTIDE SEQUENCE [LARGE SCALE GENOMIC DNA]</scope>
    <source>
        <strain evidence="1 2">DSM 27016</strain>
    </source>
</reference>
<dbReference type="InterPro" id="IPR037208">
    <property type="entry name" value="Spo0E-like_sf"/>
</dbReference>
<dbReference type="SUPFAM" id="SSF140500">
    <property type="entry name" value="BAS1536-like"/>
    <property type="match status" value="1"/>
</dbReference>
<dbReference type="GO" id="GO:0043937">
    <property type="term" value="P:regulation of sporulation"/>
    <property type="evidence" value="ECO:0007669"/>
    <property type="project" value="InterPro"/>
</dbReference>
<evidence type="ECO:0000313" key="2">
    <source>
        <dbReference type="Proteomes" id="UP000253034"/>
    </source>
</evidence>